<dbReference type="InterPro" id="IPR013786">
    <property type="entry name" value="AcylCoA_DH/ox_N"/>
</dbReference>
<dbReference type="RefSeq" id="WP_190024948.1">
    <property type="nucleotide sequence ID" value="NZ_BMUT01000017.1"/>
</dbReference>
<dbReference type="PIRSF" id="PIRSF016578">
    <property type="entry name" value="HsaA"/>
    <property type="match status" value="1"/>
</dbReference>
<dbReference type="InterPro" id="IPR046373">
    <property type="entry name" value="Acyl-CoA_Oxase/DH_mid-dom_sf"/>
</dbReference>
<dbReference type="Gene3D" id="1.10.540.10">
    <property type="entry name" value="Acyl-CoA dehydrogenase/oxidase, N-terminal domain"/>
    <property type="match status" value="1"/>
</dbReference>
<dbReference type="InterPro" id="IPR037069">
    <property type="entry name" value="AcylCoA_DH/ox_N_sf"/>
</dbReference>
<dbReference type="InterPro" id="IPR009100">
    <property type="entry name" value="AcylCoA_DH/oxidase_NM_dom_sf"/>
</dbReference>
<dbReference type="InterPro" id="IPR013107">
    <property type="entry name" value="Acyl-CoA_DH_C"/>
</dbReference>
<evidence type="ECO:0000259" key="3">
    <source>
        <dbReference type="Pfam" id="PF02771"/>
    </source>
</evidence>
<organism evidence="5 6">
    <name type="scientific">Streptomyces hiroshimensis</name>
    <dbReference type="NCBI Taxonomy" id="66424"/>
    <lineage>
        <taxon>Bacteria</taxon>
        <taxon>Bacillati</taxon>
        <taxon>Actinomycetota</taxon>
        <taxon>Actinomycetes</taxon>
        <taxon>Kitasatosporales</taxon>
        <taxon>Streptomycetaceae</taxon>
        <taxon>Streptomyces</taxon>
    </lineage>
</organism>
<dbReference type="Gene3D" id="1.20.140.10">
    <property type="entry name" value="Butyryl-CoA Dehydrogenase, subunit A, domain 3"/>
    <property type="match status" value="1"/>
</dbReference>
<dbReference type="SUPFAM" id="SSF47203">
    <property type="entry name" value="Acyl-CoA dehydrogenase C-terminal domain-like"/>
    <property type="match status" value="1"/>
</dbReference>
<keyword evidence="1" id="KW-0560">Oxidoreductase</keyword>
<dbReference type="PANTHER" id="PTHR43884:SF12">
    <property type="entry name" value="ISOVALERYL-COA DEHYDROGENASE, MITOCHONDRIAL-RELATED"/>
    <property type="match status" value="1"/>
</dbReference>
<protein>
    <submittedName>
        <fullName evidence="5">Acyl-CoA dehydrogenase</fullName>
    </submittedName>
</protein>
<dbReference type="PANTHER" id="PTHR43884">
    <property type="entry name" value="ACYL-COA DEHYDROGENASE"/>
    <property type="match status" value="1"/>
</dbReference>
<gene>
    <name evidence="5" type="ORF">GCM10010324_60510</name>
</gene>
<dbReference type="SUPFAM" id="SSF56645">
    <property type="entry name" value="Acyl-CoA dehydrogenase NM domain-like"/>
    <property type="match status" value="1"/>
</dbReference>
<reference evidence="6" key="1">
    <citation type="journal article" date="2019" name="Int. J. Syst. Evol. Microbiol.">
        <title>The Global Catalogue of Microorganisms (GCM) 10K type strain sequencing project: providing services to taxonomists for standard genome sequencing and annotation.</title>
        <authorList>
            <consortium name="The Broad Institute Genomics Platform"/>
            <consortium name="The Broad Institute Genome Sequencing Center for Infectious Disease"/>
            <person name="Wu L."/>
            <person name="Ma J."/>
        </authorList>
    </citation>
    <scope>NUCLEOTIDE SEQUENCE [LARGE SCALE GENOMIC DNA]</scope>
    <source>
        <strain evidence="6">JCM 4586</strain>
    </source>
</reference>
<dbReference type="EMBL" id="BMUT01000017">
    <property type="protein sequence ID" value="GGY05618.1"/>
    <property type="molecule type" value="Genomic_DNA"/>
</dbReference>
<feature type="domain" description="Acyl-CoA dehydrogenase/oxidase N-terminal" evidence="3">
    <location>
        <begin position="41"/>
        <end position="123"/>
    </location>
</feature>
<evidence type="ECO:0000313" key="5">
    <source>
        <dbReference type="EMBL" id="GGY05618.1"/>
    </source>
</evidence>
<feature type="region of interest" description="Disordered" evidence="2">
    <location>
        <begin position="1"/>
        <end position="27"/>
    </location>
</feature>
<proteinExistence type="predicted"/>
<dbReference type="CDD" id="cd00567">
    <property type="entry name" value="ACAD"/>
    <property type="match status" value="1"/>
</dbReference>
<evidence type="ECO:0000259" key="4">
    <source>
        <dbReference type="Pfam" id="PF08028"/>
    </source>
</evidence>
<dbReference type="InterPro" id="IPR036250">
    <property type="entry name" value="AcylCo_DH-like_C"/>
</dbReference>
<dbReference type="Pfam" id="PF02771">
    <property type="entry name" value="Acyl-CoA_dh_N"/>
    <property type="match status" value="1"/>
</dbReference>
<evidence type="ECO:0000313" key="6">
    <source>
        <dbReference type="Proteomes" id="UP000659223"/>
    </source>
</evidence>
<keyword evidence="6" id="KW-1185">Reference proteome</keyword>
<comment type="caution">
    <text evidence="5">The sequence shown here is derived from an EMBL/GenBank/DDBJ whole genome shotgun (WGS) entry which is preliminary data.</text>
</comment>
<feature type="domain" description="Acyl-CoA dehydrogenase C-terminal" evidence="4">
    <location>
        <begin position="272"/>
        <end position="392"/>
    </location>
</feature>
<name>A0ABQ2Z5D3_9ACTN</name>
<evidence type="ECO:0000256" key="2">
    <source>
        <dbReference type="SAM" id="MobiDB-lite"/>
    </source>
</evidence>
<dbReference type="Proteomes" id="UP000659223">
    <property type="component" value="Unassembled WGS sequence"/>
</dbReference>
<accession>A0ABQ2Z5D3</accession>
<dbReference type="Gene3D" id="2.40.110.10">
    <property type="entry name" value="Butyryl-CoA Dehydrogenase, subunit A, domain 2"/>
    <property type="match status" value="1"/>
</dbReference>
<evidence type="ECO:0000256" key="1">
    <source>
        <dbReference type="ARBA" id="ARBA00023002"/>
    </source>
</evidence>
<dbReference type="Pfam" id="PF08028">
    <property type="entry name" value="Acyl-CoA_dh_2"/>
    <property type="match status" value="1"/>
</dbReference>
<sequence>MTAVDTATPAPTTPLAPTAPTTPDTSAALTAPERAAAWQRLCDSAHELAERFAERAGENYESGAFVARNLRDLTDAGITAVNVPREMGGFEATLEENTRLLRIIAGGCGSTAFTLAIHAVLTGSLRSDLGAAVRERMFTAVRDGAFLAGPFTDEGSGGNWVRPSTVARRDGDGFVLDGLKHFATGYDAATHLVLTAGLDDAHLEPPFNLAAFFVEKPRQGIAVTAPWRGFALPMTGSHSLALTGLRVAAEDSVFPDGLTPLFVMARQQWGHYCFAAVFLGLAERAYALAVERTRGRSTTAVGDLARLPGIQFAVARMRSSLATMDALLTEYATRHADPGDDLPAFVADTCIPKYFITNEAEHVVATAFEVIGGSGIRDGSRIGQIWRDVKAGPLLPFTNDLAREHIGKATLGISPVETPRWL</sequence>